<feature type="chain" id="PRO_5002909133" description="Gamma-tubulin complex component" evidence="7">
    <location>
        <begin position="19"/>
        <end position="755"/>
    </location>
</feature>
<evidence type="ECO:0000256" key="2">
    <source>
        <dbReference type="ARBA" id="ARBA00010337"/>
    </source>
</evidence>
<protein>
    <recommendedName>
        <fullName evidence="6">Gamma-tubulin complex component</fullName>
    </recommendedName>
</protein>
<dbReference type="GO" id="GO:0043015">
    <property type="term" value="F:gamma-tubulin binding"/>
    <property type="evidence" value="ECO:0007669"/>
    <property type="project" value="InterPro"/>
</dbReference>
<dbReference type="OrthoDB" id="78652at2759"/>
<dbReference type="GO" id="GO:0051321">
    <property type="term" value="P:meiotic cell cycle"/>
    <property type="evidence" value="ECO:0007669"/>
    <property type="project" value="TreeGrafter"/>
</dbReference>
<dbReference type="GO" id="GO:0007020">
    <property type="term" value="P:microtubule nucleation"/>
    <property type="evidence" value="ECO:0007669"/>
    <property type="project" value="InterPro"/>
</dbReference>
<keyword evidence="4 6" id="KW-0493">Microtubule</keyword>
<dbReference type="PANTHER" id="PTHR19302:SF27">
    <property type="entry name" value="GAMMA-TUBULIN COMPLEX COMPONENT 4"/>
    <property type="match status" value="1"/>
</dbReference>
<feature type="signal peptide" evidence="7">
    <location>
        <begin position="1"/>
        <end position="18"/>
    </location>
</feature>
<dbReference type="InterPro" id="IPR040457">
    <property type="entry name" value="GCP_C"/>
</dbReference>
<dbReference type="GO" id="GO:0031122">
    <property type="term" value="P:cytoplasmic microtubule organization"/>
    <property type="evidence" value="ECO:0007669"/>
    <property type="project" value="TreeGrafter"/>
</dbReference>
<evidence type="ECO:0000256" key="5">
    <source>
        <dbReference type="ARBA" id="ARBA00023212"/>
    </source>
</evidence>
<dbReference type="Pfam" id="PF04130">
    <property type="entry name" value="GCP_C_terminal"/>
    <property type="match status" value="1"/>
</dbReference>
<dbReference type="InParanoid" id="C1EE97"/>
<dbReference type="Proteomes" id="UP000002009">
    <property type="component" value="Chromosome 11"/>
</dbReference>
<comment type="subcellular location">
    <subcellularLocation>
        <location evidence="1 6">Cytoplasm</location>
        <location evidence="1 6">Cytoskeleton</location>
        <location evidence="1 6">Microtubule organizing center</location>
    </subcellularLocation>
</comment>
<dbReference type="KEGG" id="mis:MICPUN_86270"/>
<dbReference type="GO" id="GO:0051225">
    <property type="term" value="P:spindle assembly"/>
    <property type="evidence" value="ECO:0007669"/>
    <property type="project" value="TreeGrafter"/>
</dbReference>
<evidence type="ECO:0000313" key="10">
    <source>
        <dbReference type="EMBL" id="ACO66498.1"/>
    </source>
</evidence>
<evidence type="ECO:0000256" key="7">
    <source>
        <dbReference type="SAM" id="SignalP"/>
    </source>
</evidence>
<dbReference type="GO" id="GO:0051011">
    <property type="term" value="F:microtubule minus-end binding"/>
    <property type="evidence" value="ECO:0007669"/>
    <property type="project" value="TreeGrafter"/>
</dbReference>
<sequence>MVPEVLLALLGVPGEVITLVPATSDGGQERFRVSPDLPFLEPPERASLDRLVSLGYAFRCLERFVAREDEAGTTMATLPSGPDASFAFNAPASGGSLYRRALAAGVSEVLATYESAILRLEQDILRGVTPALPAALESALSGFALVLPALHVTLRPVIERPDLKGAPLLHHLHAAALAAGAPQLEAALRSLRARCYRAMYQQLLAWTVHGVLVDPHGEFWVRPVEGAGGDGGVYLGDFDESGAAKATGALGGNAPGDDGGEREWHRGFQVSLEALPPGVELPAAEAVLFAGRAVRVLTRPRGEFAGGSLLPDAVASRATEALRGLARVEGEGNDGEFDRLAFESTVEGIRAPVAARLGELVVRDAKLAKHLEALRSYHLLGRGDFFQSFFEEAASLLAVPPRANTAEADVAAPFAAAASKSSASDDPLLPRFRLRFVSPNQGVDDTGAGAGGSNVQKRGPNVRVPSYDGWDGLELEYATPWPLGLLLTRSVQRRYNHLFQYLFRLRRAALALDDAWFALRRKSASGTLRWTTTPGSFTSGHGVKGFGGDGAFQLCQRVRHDMAFVVNNWFTYLQVDVVEAQYRAMIERVEASEGDFSECQRAHRAFLAALTAQSFLDLPSVSDVIETIMRLAGNLLAVVKSLPSDGLGEGVGEETADEIEAIGAEFSRQSAALYTVLRSNRLANDPKAPFLRTLLLRLNFNGYFFDNAAKTSSGHDAGGSDAPSVRSSASSMKSFRSGWGEAIPPMPSLSLKRGI</sequence>
<dbReference type="GO" id="GO:0000922">
    <property type="term" value="C:spindle pole"/>
    <property type="evidence" value="ECO:0007669"/>
    <property type="project" value="InterPro"/>
</dbReference>
<dbReference type="PANTHER" id="PTHR19302">
    <property type="entry name" value="GAMMA TUBULIN COMPLEX PROTEIN"/>
    <property type="match status" value="1"/>
</dbReference>
<dbReference type="InterPro" id="IPR041470">
    <property type="entry name" value="GCP_N"/>
</dbReference>
<dbReference type="GeneID" id="8247361"/>
<dbReference type="EMBL" id="CP001330">
    <property type="protein sequence ID" value="ACO66498.1"/>
    <property type="molecule type" value="Genomic_DNA"/>
</dbReference>
<evidence type="ECO:0000313" key="11">
    <source>
        <dbReference type="Proteomes" id="UP000002009"/>
    </source>
</evidence>
<evidence type="ECO:0000259" key="8">
    <source>
        <dbReference type="Pfam" id="PF04130"/>
    </source>
</evidence>
<dbReference type="GO" id="GO:0005874">
    <property type="term" value="C:microtubule"/>
    <property type="evidence" value="ECO:0007669"/>
    <property type="project" value="UniProtKB-KW"/>
</dbReference>
<evidence type="ECO:0000256" key="3">
    <source>
        <dbReference type="ARBA" id="ARBA00022490"/>
    </source>
</evidence>
<dbReference type="AlphaFoldDB" id="C1EE97"/>
<name>C1EE97_MICCC</name>
<evidence type="ECO:0000256" key="1">
    <source>
        <dbReference type="ARBA" id="ARBA00004267"/>
    </source>
</evidence>
<dbReference type="InterPro" id="IPR042241">
    <property type="entry name" value="GCP_C_sf"/>
</dbReference>
<gene>
    <name evidence="10" type="ORF">MICPUN_86270</name>
</gene>
<keyword evidence="3 6" id="KW-0963">Cytoplasm</keyword>
<dbReference type="Gene3D" id="1.20.120.1900">
    <property type="entry name" value="Gamma-tubulin complex, C-terminal domain"/>
    <property type="match status" value="1"/>
</dbReference>
<comment type="function">
    <text evidence="6">Component of the gamma-tubulin ring complex (gTuRC) which mediates microtubule nucleation.</text>
</comment>
<reference evidence="10 11" key="1">
    <citation type="journal article" date="2009" name="Science">
        <title>Green evolution and dynamic adaptations revealed by genomes of the marine picoeukaryotes Micromonas.</title>
        <authorList>
            <person name="Worden A.Z."/>
            <person name="Lee J.H."/>
            <person name="Mock T."/>
            <person name="Rouze P."/>
            <person name="Simmons M.P."/>
            <person name="Aerts A.L."/>
            <person name="Allen A.E."/>
            <person name="Cuvelier M.L."/>
            <person name="Derelle E."/>
            <person name="Everett M.V."/>
            <person name="Foulon E."/>
            <person name="Grimwood J."/>
            <person name="Gundlach H."/>
            <person name="Henrissat B."/>
            <person name="Napoli C."/>
            <person name="McDonald S.M."/>
            <person name="Parker M.S."/>
            <person name="Rombauts S."/>
            <person name="Salamov A."/>
            <person name="Von Dassow P."/>
            <person name="Badger J.H."/>
            <person name="Coutinho P.M."/>
            <person name="Demir E."/>
            <person name="Dubchak I."/>
            <person name="Gentemann C."/>
            <person name="Eikrem W."/>
            <person name="Gready J.E."/>
            <person name="John U."/>
            <person name="Lanier W."/>
            <person name="Lindquist E.A."/>
            <person name="Lucas S."/>
            <person name="Mayer K.F."/>
            <person name="Moreau H."/>
            <person name="Not F."/>
            <person name="Otillar R."/>
            <person name="Panaud O."/>
            <person name="Pangilinan J."/>
            <person name="Paulsen I."/>
            <person name="Piegu B."/>
            <person name="Poliakov A."/>
            <person name="Robbens S."/>
            <person name="Schmutz J."/>
            <person name="Toulza E."/>
            <person name="Wyss T."/>
            <person name="Zelensky A."/>
            <person name="Zhou K."/>
            <person name="Armbrust E.V."/>
            <person name="Bhattacharya D."/>
            <person name="Goodenough U.W."/>
            <person name="Van de Peer Y."/>
            <person name="Grigoriev I.V."/>
        </authorList>
    </citation>
    <scope>NUCLEOTIDE SEQUENCE [LARGE SCALE GENOMIC DNA]</scope>
    <source>
        <strain evidence="11">RCC299 / NOUM17</strain>
    </source>
</reference>
<accession>C1EE97</accession>
<evidence type="ECO:0000256" key="4">
    <source>
        <dbReference type="ARBA" id="ARBA00022701"/>
    </source>
</evidence>
<proteinExistence type="inferred from homology"/>
<comment type="similarity">
    <text evidence="2 6">Belongs to the TUBGCP family.</text>
</comment>
<dbReference type="STRING" id="296587.C1EE97"/>
<dbReference type="Pfam" id="PF17681">
    <property type="entry name" value="GCP_N_terminal"/>
    <property type="match status" value="1"/>
</dbReference>
<evidence type="ECO:0000256" key="6">
    <source>
        <dbReference type="RuleBase" id="RU363050"/>
    </source>
</evidence>
<dbReference type="GO" id="GO:0000278">
    <property type="term" value="P:mitotic cell cycle"/>
    <property type="evidence" value="ECO:0007669"/>
    <property type="project" value="TreeGrafter"/>
</dbReference>
<dbReference type="RefSeq" id="XP_002505240.1">
    <property type="nucleotide sequence ID" value="XM_002505194.1"/>
</dbReference>
<keyword evidence="5 6" id="KW-0206">Cytoskeleton</keyword>
<dbReference type="eggNOG" id="KOG2065">
    <property type="taxonomic scope" value="Eukaryota"/>
</dbReference>
<dbReference type="FunCoup" id="C1EE97">
    <property type="interactions" value="1667"/>
</dbReference>
<dbReference type="InterPro" id="IPR007259">
    <property type="entry name" value="GCP"/>
</dbReference>
<keyword evidence="11" id="KW-1185">Reference proteome</keyword>
<dbReference type="OMA" id="QLSMWLL"/>
<feature type="domain" description="Gamma tubulin complex component protein N-terminal" evidence="9">
    <location>
        <begin position="4"/>
        <end position="305"/>
    </location>
</feature>
<feature type="domain" description="Gamma tubulin complex component C-terminal" evidence="8">
    <location>
        <begin position="367"/>
        <end position="704"/>
    </location>
</feature>
<dbReference type="GO" id="GO:0000930">
    <property type="term" value="C:gamma-tubulin complex"/>
    <property type="evidence" value="ECO:0007669"/>
    <property type="project" value="TreeGrafter"/>
</dbReference>
<keyword evidence="7" id="KW-0732">Signal</keyword>
<evidence type="ECO:0000259" key="9">
    <source>
        <dbReference type="Pfam" id="PF17681"/>
    </source>
</evidence>
<organism evidence="10 11">
    <name type="scientific">Micromonas commoda (strain RCC299 / NOUM17 / CCMP2709)</name>
    <name type="common">Picoplanktonic green alga</name>
    <dbReference type="NCBI Taxonomy" id="296587"/>
    <lineage>
        <taxon>Eukaryota</taxon>
        <taxon>Viridiplantae</taxon>
        <taxon>Chlorophyta</taxon>
        <taxon>Mamiellophyceae</taxon>
        <taxon>Mamiellales</taxon>
        <taxon>Mamiellaceae</taxon>
        <taxon>Micromonas</taxon>
    </lineage>
</organism>